<evidence type="ECO:0000256" key="1">
    <source>
        <dbReference type="SAM" id="MobiDB-lite"/>
    </source>
</evidence>
<dbReference type="Proteomes" id="UP001431783">
    <property type="component" value="Unassembled WGS sequence"/>
</dbReference>
<keyword evidence="4" id="KW-1185">Reference proteome</keyword>
<dbReference type="AlphaFoldDB" id="A0AAW1UQM9"/>
<organism evidence="3 4">
    <name type="scientific">Henosepilachna vigintioctopunctata</name>
    <dbReference type="NCBI Taxonomy" id="420089"/>
    <lineage>
        <taxon>Eukaryota</taxon>
        <taxon>Metazoa</taxon>
        <taxon>Ecdysozoa</taxon>
        <taxon>Arthropoda</taxon>
        <taxon>Hexapoda</taxon>
        <taxon>Insecta</taxon>
        <taxon>Pterygota</taxon>
        <taxon>Neoptera</taxon>
        <taxon>Endopterygota</taxon>
        <taxon>Coleoptera</taxon>
        <taxon>Polyphaga</taxon>
        <taxon>Cucujiformia</taxon>
        <taxon>Coccinelloidea</taxon>
        <taxon>Coccinellidae</taxon>
        <taxon>Epilachninae</taxon>
        <taxon>Epilachnini</taxon>
        <taxon>Henosepilachna</taxon>
    </lineage>
</organism>
<dbReference type="EMBL" id="JARQZJ010000091">
    <property type="protein sequence ID" value="KAK9883134.1"/>
    <property type="molecule type" value="Genomic_DNA"/>
</dbReference>
<evidence type="ECO:0000313" key="4">
    <source>
        <dbReference type="Proteomes" id="UP001431783"/>
    </source>
</evidence>
<evidence type="ECO:0000313" key="3">
    <source>
        <dbReference type="EMBL" id="KAK9883134.1"/>
    </source>
</evidence>
<gene>
    <name evidence="3" type="ORF">WA026_001328</name>
</gene>
<feature type="signal peptide" evidence="2">
    <location>
        <begin position="1"/>
        <end position="22"/>
    </location>
</feature>
<name>A0AAW1UQM9_9CUCU</name>
<keyword evidence="2" id="KW-0732">Signal</keyword>
<comment type="caution">
    <text evidence="3">The sequence shown here is derived from an EMBL/GenBank/DDBJ whole genome shotgun (WGS) entry which is preliminary data.</text>
</comment>
<sequence length="276" mass="30640">MRFLQKITYPLTLIIFLHLVRSEDHHKRAPSGFTGVRGKKSIAEDVKAPLFYEDDADEEGSNNGGSPQLPVPASELQFPSGVGGMPNKRVPSVGFVGMRGKKPWEGRIAAIDNSGMPKRAPNGFFGMRGKKSGDLDALAYDLEKRVNSGFFGMRGKKDDFPDDMNYWFDKRAPSMGFVGMRGRKSFMDPSMDFDKRTPSGFFGMRGKKDWGAFGLRGKKIPYQFRGKFVGVRGKKNQVISDDGTLEADPNYELNMNQLMMQLVEGEALDKTGADGV</sequence>
<reference evidence="3 4" key="1">
    <citation type="submission" date="2023-03" db="EMBL/GenBank/DDBJ databases">
        <title>Genome insight into feeding habits of ladybird beetles.</title>
        <authorList>
            <person name="Li H.-S."/>
            <person name="Huang Y.-H."/>
            <person name="Pang H."/>
        </authorList>
    </citation>
    <scope>NUCLEOTIDE SEQUENCE [LARGE SCALE GENOMIC DNA]</scope>
    <source>
        <strain evidence="3">SYSU_2023b</strain>
        <tissue evidence="3">Whole body</tissue>
    </source>
</reference>
<evidence type="ECO:0000256" key="2">
    <source>
        <dbReference type="SAM" id="SignalP"/>
    </source>
</evidence>
<feature type="region of interest" description="Disordered" evidence="1">
    <location>
        <begin position="55"/>
        <end position="83"/>
    </location>
</feature>
<feature type="chain" id="PRO_5043957295" description="Tachykinin" evidence="2">
    <location>
        <begin position="23"/>
        <end position="276"/>
    </location>
</feature>
<accession>A0AAW1UQM9</accession>
<proteinExistence type="predicted"/>
<evidence type="ECO:0008006" key="5">
    <source>
        <dbReference type="Google" id="ProtNLM"/>
    </source>
</evidence>
<protein>
    <recommendedName>
        <fullName evidence="5">Tachykinin</fullName>
    </recommendedName>
</protein>